<dbReference type="Proteomes" id="UP000288212">
    <property type="component" value="Unassembled WGS sequence"/>
</dbReference>
<proteinExistence type="predicted"/>
<organism evidence="2 3">
    <name type="scientific">Aliidiomarina haloalkalitolerans</name>
    <dbReference type="NCBI Taxonomy" id="859059"/>
    <lineage>
        <taxon>Bacteria</taxon>
        <taxon>Pseudomonadati</taxon>
        <taxon>Pseudomonadota</taxon>
        <taxon>Gammaproteobacteria</taxon>
        <taxon>Alteromonadales</taxon>
        <taxon>Idiomarinaceae</taxon>
        <taxon>Aliidiomarina</taxon>
    </lineage>
</organism>
<reference evidence="2 3" key="1">
    <citation type="journal article" date="2011" name="Front. Microbiol.">
        <title>Genomic signatures of strain selection and enhancement in Bacillus atrophaeus var. globigii, a historical biowarfare simulant.</title>
        <authorList>
            <person name="Gibbons H.S."/>
            <person name="Broomall S.M."/>
            <person name="McNew L.A."/>
            <person name="Daligault H."/>
            <person name="Chapman C."/>
            <person name="Bruce D."/>
            <person name="Karavis M."/>
            <person name="Krepps M."/>
            <person name="McGregor P.A."/>
            <person name="Hong C."/>
            <person name="Park K.H."/>
            <person name="Akmal A."/>
            <person name="Feldman A."/>
            <person name="Lin J.S."/>
            <person name="Chang W.E."/>
            <person name="Higgs B.W."/>
            <person name="Demirev P."/>
            <person name="Lindquist J."/>
            <person name="Liem A."/>
            <person name="Fochler E."/>
            <person name="Read T.D."/>
            <person name="Tapia R."/>
            <person name="Johnson S."/>
            <person name="Bishop-Lilly K.A."/>
            <person name="Detter C."/>
            <person name="Han C."/>
            <person name="Sozhamannan S."/>
            <person name="Rosenzweig C.N."/>
            <person name="Skowronski E.W."/>
        </authorList>
    </citation>
    <scope>NUCLEOTIDE SEQUENCE [LARGE SCALE GENOMIC DNA]</scope>
    <source>
        <strain evidence="2 3">AK5</strain>
    </source>
</reference>
<dbReference type="OrthoDB" id="9800130at2"/>
<evidence type="ECO:0000256" key="1">
    <source>
        <dbReference type="SAM" id="Phobius"/>
    </source>
</evidence>
<accession>A0A432VSD5</accession>
<keyword evidence="1" id="KW-1133">Transmembrane helix</keyword>
<comment type="caution">
    <text evidence="2">The sequence shown here is derived from an EMBL/GenBank/DDBJ whole genome shotgun (WGS) entry which is preliminary data.</text>
</comment>
<dbReference type="AlphaFoldDB" id="A0A432VSD5"/>
<gene>
    <name evidence="2" type="ORF">CWE06_08940</name>
</gene>
<protein>
    <recommendedName>
        <fullName evidence="4">Transmembrane protein (PGPGW)</fullName>
    </recommendedName>
</protein>
<evidence type="ECO:0008006" key="4">
    <source>
        <dbReference type="Google" id="ProtNLM"/>
    </source>
</evidence>
<keyword evidence="1" id="KW-0472">Membrane</keyword>
<keyword evidence="1" id="KW-0812">Transmembrane</keyword>
<feature type="transmembrane region" description="Helical" evidence="1">
    <location>
        <begin position="56"/>
        <end position="78"/>
    </location>
</feature>
<evidence type="ECO:0000313" key="3">
    <source>
        <dbReference type="Proteomes" id="UP000288212"/>
    </source>
</evidence>
<dbReference type="EMBL" id="PIPI01000006">
    <property type="protein sequence ID" value="RUO19254.1"/>
    <property type="molecule type" value="Genomic_DNA"/>
</dbReference>
<name>A0A432VSD5_9GAMM</name>
<feature type="transmembrane region" description="Helical" evidence="1">
    <location>
        <begin position="84"/>
        <end position="102"/>
    </location>
</feature>
<evidence type="ECO:0000313" key="2">
    <source>
        <dbReference type="EMBL" id="RUO19254.1"/>
    </source>
</evidence>
<keyword evidence="3" id="KW-1185">Reference proteome</keyword>
<feature type="transmembrane region" description="Helical" evidence="1">
    <location>
        <begin position="12"/>
        <end position="35"/>
    </location>
</feature>
<sequence>MMYIYSVFQPYLPLLASTSIVMALASMIIIPWLIVKMPADYFCHHHRERHWNATRVLFYVVRNAFALVLFIAGFIMLILPGQGLLTILIAIIVSDVPGKYLVERWLLAQKSVYRSMNWIRRHYNKEPLKKPSKEDK</sequence>